<keyword evidence="1" id="KW-0732">Signal</keyword>
<evidence type="ECO:0000313" key="4">
    <source>
        <dbReference type="Proteomes" id="UP001501758"/>
    </source>
</evidence>
<feature type="domain" description="DUF4174" evidence="2">
    <location>
        <begin position="20"/>
        <end position="134"/>
    </location>
</feature>
<sequence>MKSVILFLLFIPRLSYTQDLTEHRWQDRLIIISADSYQHPKLLEQVNEFQNKTKELADRKLIIYQITPTSYIKGIENNQPTRDNTLYKKYNSSQESFKFMLIGLDGGRRLQSNKVISAAQIFDQIDQMPMRRQELRNQN</sequence>
<dbReference type="Proteomes" id="UP001501758">
    <property type="component" value="Unassembled WGS sequence"/>
</dbReference>
<evidence type="ECO:0000313" key="3">
    <source>
        <dbReference type="EMBL" id="GAA0733656.1"/>
    </source>
</evidence>
<reference evidence="4" key="1">
    <citation type="journal article" date="2019" name="Int. J. Syst. Evol. Microbiol.">
        <title>The Global Catalogue of Microorganisms (GCM) 10K type strain sequencing project: providing services to taxonomists for standard genome sequencing and annotation.</title>
        <authorList>
            <consortium name="The Broad Institute Genomics Platform"/>
            <consortium name="The Broad Institute Genome Sequencing Center for Infectious Disease"/>
            <person name="Wu L."/>
            <person name="Ma J."/>
        </authorList>
    </citation>
    <scope>NUCLEOTIDE SEQUENCE [LARGE SCALE GENOMIC DNA]</scope>
    <source>
        <strain evidence="4">JCM 15974</strain>
    </source>
</reference>
<proteinExistence type="predicted"/>
<dbReference type="Pfam" id="PF13778">
    <property type="entry name" value="DUF4174"/>
    <property type="match status" value="1"/>
</dbReference>
<organism evidence="3 4">
    <name type="scientific">Aquimarina litoralis</name>
    <dbReference type="NCBI Taxonomy" id="584605"/>
    <lineage>
        <taxon>Bacteria</taxon>
        <taxon>Pseudomonadati</taxon>
        <taxon>Bacteroidota</taxon>
        <taxon>Flavobacteriia</taxon>
        <taxon>Flavobacteriales</taxon>
        <taxon>Flavobacteriaceae</taxon>
        <taxon>Aquimarina</taxon>
    </lineage>
</organism>
<dbReference type="RefSeq" id="WP_343914796.1">
    <property type="nucleotide sequence ID" value="NZ_BAAAGE010000008.1"/>
</dbReference>
<protein>
    <recommendedName>
        <fullName evidence="2">DUF4174 domain-containing protein</fullName>
    </recommendedName>
</protein>
<dbReference type="EMBL" id="BAAAGE010000008">
    <property type="protein sequence ID" value="GAA0733656.1"/>
    <property type="molecule type" value="Genomic_DNA"/>
</dbReference>
<keyword evidence="4" id="KW-1185">Reference proteome</keyword>
<evidence type="ECO:0000259" key="2">
    <source>
        <dbReference type="Pfam" id="PF13778"/>
    </source>
</evidence>
<dbReference type="InterPro" id="IPR025232">
    <property type="entry name" value="DUF4174"/>
</dbReference>
<gene>
    <name evidence="3" type="ORF">GCM10009430_48010</name>
</gene>
<comment type="caution">
    <text evidence="3">The sequence shown here is derived from an EMBL/GenBank/DDBJ whole genome shotgun (WGS) entry which is preliminary data.</text>
</comment>
<evidence type="ECO:0000256" key="1">
    <source>
        <dbReference type="ARBA" id="ARBA00022729"/>
    </source>
</evidence>
<accession>A0ABN1JA78</accession>
<name>A0ABN1JA78_9FLAO</name>